<feature type="transmembrane region" description="Helical" evidence="13">
    <location>
        <begin position="76"/>
        <end position="96"/>
    </location>
</feature>
<evidence type="ECO:0000256" key="12">
    <source>
        <dbReference type="SAM" id="MobiDB-lite"/>
    </source>
</evidence>
<accession>A0A5S4FK88</accession>
<dbReference type="AlphaFoldDB" id="A0A5S4FK88"/>
<dbReference type="EMBL" id="VCKY01000049">
    <property type="protein sequence ID" value="TMR21019.1"/>
    <property type="molecule type" value="Genomic_DNA"/>
</dbReference>
<dbReference type="GO" id="GO:0005524">
    <property type="term" value="F:ATP binding"/>
    <property type="evidence" value="ECO:0007669"/>
    <property type="project" value="UniProtKB-KW"/>
</dbReference>
<keyword evidence="7" id="KW-0547">Nucleotide-binding</keyword>
<dbReference type="Pfam" id="PF08376">
    <property type="entry name" value="NIT"/>
    <property type="match status" value="1"/>
</dbReference>
<dbReference type="InterPro" id="IPR036890">
    <property type="entry name" value="HATPase_C_sf"/>
</dbReference>
<dbReference type="CDD" id="cd06225">
    <property type="entry name" value="HAMP"/>
    <property type="match status" value="1"/>
</dbReference>
<name>A0A5S4FK88_9ACTN</name>
<dbReference type="InterPro" id="IPR003594">
    <property type="entry name" value="HATPase_dom"/>
</dbReference>
<dbReference type="SUPFAM" id="SSF55874">
    <property type="entry name" value="ATPase domain of HSP90 chaperone/DNA topoisomerase II/histidine kinase"/>
    <property type="match status" value="1"/>
</dbReference>
<evidence type="ECO:0000259" key="15">
    <source>
        <dbReference type="PROSITE" id="PS50885"/>
    </source>
</evidence>
<evidence type="ECO:0000256" key="9">
    <source>
        <dbReference type="ARBA" id="ARBA00022840"/>
    </source>
</evidence>
<reference evidence="16 17" key="1">
    <citation type="submission" date="2019-05" db="EMBL/GenBank/DDBJ databases">
        <title>Draft genome sequence of Nonomuraea turkmeniaca DSM 43926.</title>
        <authorList>
            <person name="Saricaoglu S."/>
            <person name="Isik K."/>
        </authorList>
    </citation>
    <scope>NUCLEOTIDE SEQUENCE [LARGE SCALE GENOMIC DNA]</scope>
    <source>
        <strain evidence="16 17">DSM 43926</strain>
    </source>
</reference>
<keyword evidence="4" id="KW-0597">Phosphoprotein</keyword>
<dbReference type="PANTHER" id="PTHR44936:SF9">
    <property type="entry name" value="SENSOR PROTEIN CREC"/>
    <property type="match status" value="1"/>
</dbReference>
<evidence type="ECO:0000313" key="16">
    <source>
        <dbReference type="EMBL" id="TMR21019.1"/>
    </source>
</evidence>
<evidence type="ECO:0000256" key="2">
    <source>
        <dbReference type="ARBA" id="ARBA00004370"/>
    </source>
</evidence>
<dbReference type="GO" id="GO:0016020">
    <property type="term" value="C:membrane"/>
    <property type="evidence" value="ECO:0007669"/>
    <property type="project" value="UniProtKB-SubCell"/>
</dbReference>
<comment type="catalytic activity">
    <reaction evidence="1">
        <text>ATP + protein L-histidine = ADP + protein N-phospho-L-histidine.</text>
        <dbReference type="EC" id="2.7.13.3"/>
    </reaction>
</comment>
<feature type="region of interest" description="Disordered" evidence="12">
    <location>
        <begin position="695"/>
        <end position="899"/>
    </location>
</feature>
<keyword evidence="5" id="KW-0808">Transferase</keyword>
<dbReference type="InterPro" id="IPR050980">
    <property type="entry name" value="2C_sensor_his_kinase"/>
</dbReference>
<comment type="subcellular location">
    <subcellularLocation>
        <location evidence="2">Membrane</location>
    </subcellularLocation>
</comment>
<feature type="domain" description="HAMP" evidence="15">
    <location>
        <begin position="400"/>
        <end position="469"/>
    </location>
</feature>
<sequence length="1018" mass="109657">MCSNGAYLDVHIAPRAFTCRVTREFPSRGERLRRQVRTQSAEASADREPHAHQKRRPPKSSSGRFGLGNWHVRSRLIALIVVPTAVAVGLGGLNVITSLNDARTYQTLREVAEVSEQLGAVTHGLSFERDETALYIAQGRPENREAQLRTTYSGVNALIDEAKQRARAITDTHAEAVRPVLRRLEEIPTLRDTAVDGKIQPLPMIRKYSEIVAALLQFHDQVGQVAVDDQVSDSASAMAAIARAKEQASKQRGILASALDKKGFDSGEFDALTDAKSREESEETLFATLANLDQLELYRNTVVGRDVDQTDLFRLRAMAQSAEGKELSIGVPSNKDVATWFEVSTGKIDALRVVEKELASSVILRARTLEEGANRSALISGGLILVLLLVVVAIISLIARSLIRPLRRLRHEALNIAGHRLPETVQQLRESGDGTVGPVVPIGVDTHDEIGEVARAFDEVHREAVRLAGEEARLRSNVNAMFVNLSRRSQTLVERQITLIDGLEQGEQDEQRLGNLFKLDHLATRMRRNSENLLVLAGQDPPRRWSQPVKLVDVARASLSEVENYERVVLQVPDGVSVAGQAVNDVIHLLAELVENALSFSPRETRVTVSGSRIDGGGVMLSITDSGIGMTQEELVQANERLTDAPSVDVSVSRRMGLFVVARLAHRHGIRVQLRPHSSGGLTAMVLIPENMLGSQAPTFPGQPSYSGNQPPSFNPPPVFASDPPSPLAQPTAFAGDQPPTFAGDQPPAFAGDPPLAFSGAGSGRDEPYSGPHPAPPATDWPQAPYQIGPGHPSFPSNAEPGGWPAPPTQWQPDPGAWSAGPRGLGGYDSADVWSPPRNAGWNGSSLPKRPVPTEPPRGGWNGGGDTMPPQRPGFEFTDGEHGATGPMPPAPPASAGDDYLPIFAAVESAWFGRDKSWSSSKADEGWSAAEAVVEPVRGESTAAGLPKRVPKANLVPGSADMSSAPKGVTPMPSVSPDRVRNRLSSFQQGFRAARDDITEGRAAFTSGPRSDDREEGV</sequence>
<gene>
    <name evidence="16" type="ORF">ETD86_16795</name>
</gene>
<dbReference type="EC" id="2.7.13.3" evidence="3"/>
<feature type="transmembrane region" description="Helical" evidence="13">
    <location>
        <begin position="377"/>
        <end position="399"/>
    </location>
</feature>
<dbReference type="Proteomes" id="UP000309128">
    <property type="component" value="Unassembled WGS sequence"/>
</dbReference>
<keyword evidence="8" id="KW-0418">Kinase</keyword>
<keyword evidence="17" id="KW-1185">Reference proteome</keyword>
<proteinExistence type="predicted"/>
<dbReference type="Pfam" id="PF02518">
    <property type="entry name" value="HATPase_c"/>
    <property type="match status" value="1"/>
</dbReference>
<evidence type="ECO:0000259" key="14">
    <source>
        <dbReference type="PROSITE" id="PS50109"/>
    </source>
</evidence>
<feature type="compositionally biased region" description="Polar residues" evidence="12">
    <location>
        <begin position="695"/>
        <end position="712"/>
    </location>
</feature>
<evidence type="ECO:0000256" key="6">
    <source>
        <dbReference type="ARBA" id="ARBA00022692"/>
    </source>
</evidence>
<dbReference type="GO" id="GO:0004673">
    <property type="term" value="F:protein histidine kinase activity"/>
    <property type="evidence" value="ECO:0007669"/>
    <property type="project" value="UniProtKB-EC"/>
</dbReference>
<feature type="region of interest" description="Disordered" evidence="12">
    <location>
        <begin position="942"/>
        <end position="979"/>
    </location>
</feature>
<feature type="region of interest" description="Disordered" evidence="12">
    <location>
        <begin position="991"/>
        <end position="1018"/>
    </location>
</feature>
<dbReference type="OrthoDB" id="3845898at2"/>
<keyword evidence="9" id="KW-0067">ATP-binding</keyword>
<feature type="domain" description="Histidine kinase" evidence="14">
    <location>
        <begin position="586"/>
        <end position="692"/>
    </location>
</feature>
<evidence type="ECO:0000313" key="17">
    <source>
        <dbReference type="Proteomes" id="UP000309128"/>
    </source>
</evidence>
<keyword evidence="6 13" id="KW-0812">Transmembrane</keyword>
<dbReference type="PROSITE" id="PS50885">
    <property type="entry name" value="HAMP"/>
    <property type="match status" value="1"/>
</dbReference>
<dbReference type="InterPro" id="IPR013587">
    <property type="entry name" value="Nitrate/nitrite_sensing"/>
</dbReference>
<keyword evidence="11" id="KW-0902">Two-component regulatory system</keyword>
<evidence type="ECO:0000256" key="13">
    <source>
        <dbReference type="SAM" id="Phobius"/>
    </source>
</evidence>
<dbReference type="Pfam" id="PF00672">
    <property type="entry name" value="HAMP"/>
    <property type="match status" value="1"/>
</dbReference>
<evidence type="ECO:0000256" key="7">
    <source>
        <dbReference type="ARBA" id="ARBA00022741"/>
    </source>
</evidence>
<dbReference type="PROSITE" id="PS50109">
    <property type="entry name" value="HIS_KIN"/>
    <property type="match status" value="1"/>
</dbReference>
<protein>
    <recommendedName>
        <fullName evidence="3">histidine kinase</fullName>
        <ecNumber evidence="3">2.7.13.3</ecNumber>
    </recommendedName>
</protein>
<feature type="region of interest" description="Disordered" evidence="12">
    <location>
        <begin position="28"/>
        <end position="65"/>
    </location>
</feature>
<evidence type="ECO:0000256" key="5">
    <source>
        <dbReference type="ARBA" id="ARBA00022679"/>
    </source>
</evidence>
<keyword evidence="13" id="KW-0472">Membrane</keyword>
<evidence type="ECO:0000256" key="10">
    <source>
        <dbReference type="ARBA" id="ARBA00022989"/>
    </source>
</evidence>
<dbReference type="SMART" id="SM00387">
    <property type="entry name" value="HATPase_c"/>
    <property type="match status" value="1"/>
</dbReference>
<keyword evidence="10 13" id="KW-1133">Transmembrane helix</keyword>
<feature type="compositionally biased region" description="Pro residues" evidence="12">
    <location>
        <begin position="713"/>
        <end position="728"/>
    </location>
</feature>
<dbReference type="Gene3D" id="6.10.340.10">
    <property type="match status" value="1"/>
</dbReference>
<evidence type="ECO:0000256" key="3">
    <source>
        <dbReference type="ARBA" id="ARBA00012438"/>
    </source>
</evidence>
<organism evidence="16 17">
    <name type="scientific">Nonomuraea turkmeniaca</name>
    <dbReference type="NCBI Taxonomy" id="103838"/>
    <lineage>
        <taxon>Bacteria</taxon>
        <taxon>Bacillati</taxon>
        <taxon>Actinomycetota</taxon>
        <taxon>Actinomycetes</taxon>
        <taxon>Streptosporangiales</taxon>
        <taxon>Streptosporangiaceae</taxon>
        <taxon>Nonomuraea</taxon>
    </lineage>
</organism>
<dbReference type="GO" id="GO:0000160">
    <property type="term" value="P:phosphorelay signal transduction system"/>
    <property type="evidence" value="ECO:0007669"/>
    <property type="project" value="UniProtKB-KW"/>
</dbReference>
<evidence type="ECO:0000256" key="1">
    <source>
        <dbReference type="ARBA" id="ARBA00000085"/>
    </source>
</evidence>
<dbReference type="InterPro" id="IPR005467">
    <property type="entry name" value="His_kinase_dom"/>
</dbReference>
<comment type="caution">
    <text evidence="16">The sequence shown here is derived from an EMBL/GenBank/DDBJ whole genome shotgun (WGS) entry which is preliminary data.</text>
</comment>
<dbReference type="InterPro" id="IPR003660">
    <property type="entry name" value="HAMP_dom"/>
</dbReference>
<evidence type="ECO:0000256" key="11">
    <source>
        <dbReference type="ARBA" id="ARBA00023012"/>
    </source>
</evidence>
<dbReference type="Gene3D" id="3.30.565.10">
    <property type="entry name" value="Histidine kinase-like ATPase, C-terminal domain"/>
    <property type="match status" value="1"/>
</dbReference>
<dbReference type="PANTHER" id="PTHR44936">
    <property type="entry name" value="SENSOR PROTEIN CREC"/>
    <property type="match status" value="1"/>
</dbReference>
<evidence type="ECO:0000256" key="4">
    <source>
        <dbReference type="ARBA" id="ARBA00022553"/>
    </source>
</evidence>
<evidence type="ECO:0000256" key="8">
    <source>
        <dbReference type="ARBA" id="ARBA00022777"/>
    </source>
</evidence>
<dbReference type="SMART" id="SM00304">
    <property type="entry name" value="HAMP"/>
    <property type="match status" value="1"/>
</dbReference>